<evidence type="ECO:0000313" key="3">
    <source>
        <dbReference type="Proteomes" id="UP000021210"/>
    </source>
</evidence>
<keyword evidence="1" id="KW-1133">Transmembrane helix</keyword>
<dbReference type="Gene3D" id="1.20.1740.10">
    <property type="entry name" value="Amino acid/polyamine transporter I"/>
    <property type="match status" value="1"/>
</dbReference>
<keyword evidence="1" id="KW-0472">Membrane</keyword>
<evidence type="ECO:0000313" key="2">
    <source>
        <dbReference type="EMBL" id="EUA63701.1"/>
    </source>
</evidence>
<dbReference type="AlphaFoldDB" id="A0A829QLU4"/>
<feature type="transmembrane region" description="Helical" evidence="1">
    <location>
        <begin position="21"/>
        <end position="44"/>
    </location>
</feature>
<organism evidence="2 3">
    <name type="scientific">Mycobacteroides abscessus 1948</name>
    <dbReference type="NCBI Taxonomy" id="1299323"/>
    <lineage>
        <taxon>Bacteria</taxon>
        <taxon>Bacillati</taxon>
        <taxon>Actinomycetota</taxon>
        <taxon>Actinomycetes</taxon>
        <taxon>Mycobacteriales</taxon>
        <taxon>Mycobacteriaceae</taxon>
        <taxon>Mycobacteroides</taxon>
        <taxon>Mycobacteroides abscessus</taxon>
    </lineage>
</organism>
<comment type="caution">
    <text evidence="2">The sequence shown here is derived from an EMBL/GenBank/DDBJ whole genome shotgun (WGS) entry which is preliminary data.</text>
</comment>
<dbReference type="EMBL" id="JAOH01000002">
    <property type="protein sequence ID" value="EUA63701.1"/>
    <property type="molecule type" value="Genomic_DNA"/>
</dbReference>
<accession>A0A829QLU4</accession>
<reference evidence="2 3" key="1">
    <citation type="submission" date="2013-12" db="EMBL/GenBank/DDBJ databases">
        <authorList>
            <person name="Zelazny A."/>
            <person name="Olivier K."/>
            <person name="Holland S."/>
            <person name="Lenaerts A."/>
            <person name="Ordway D."/>
            <person name="DeGroote M.A."/>
            <person name="Parker T."/>
            <person name="Sizemore C."/>
            <person name="Tallon L.J."/>
            <person name="Sadzewicz L.K."/>
            <person name="Sengamalay N."/>
            <person name="Fraser C.M."/>
            <person name="Hine E."/>
            <person name="Shefchek K.A."/>
            <person name="Das S.P."/>
            <person name="Tettelin H."/>
        </authorList>
    </citation>
    <scope>NUCLEOTIDE SEQUENCE [LARGE SCALE GENOMIC DNA]</scope>
    <source>
        <strain evidence="2 3">1948</strain>
    </source>
</reference>
<name>A0A829QLU4_9MYCO</name>
<sequence length="89" mass="10261">MYLMIAISQYVLRRRTPEEKLLVKMWGYPALTILTAIGIVAILVAMGFQDATRTQLWTSLLSWGVILLLFAILRLTRRRTPEPGERTTR</sequence>
<proteinExistence type="predicted"/>
<protein>
    <submittedName>
        <fullName evidence="2">GabA permease (Gamma-aminobutyrate permease) GabP domain protein</fullName>
    </submittedName>
</protein>
<gene>
    <name evidence="2" type="primary">gabP</name>
    <name evidence="2" type="ORF">I542_3858</name>
</gene>
<dbReference type="Proteomes" id="UP000021210">
    <property type="component" value="Unassembled WGS sequence"/>
</dbReference>
<feature type="transmembrane region" description="Helical" evidence="1">
    <location>
        <begin position="56"/>
        <end position="76"/>
    </location>
</feature>
<keyword evidence="1" id="KW-0812">Transmembrane</keyword>
<evidence type="ECO:0000256" key="1">
    <source>
        <dbReference type="SAM" id="Phobius"/>
    </source>
</evidence>